<dbReference type="RefSeq" id="WP_373972019.1">
    <property type="nucleotide sequence ID" value="NZ_JBHDLJ010000006.1"/>
</dbReference>
<gene>
    <name evidence="9" type="ORF">ACETWP_09645</name>
</gene>
<feature type="compositionally biased region" description="Basic and acidic residues" evidence="6">
    <location>
        <begin position="86"/>
        <end position="119"/>
    </location>
</feature>
<evidence type="ECO:0000256" key="6">
    <source>
        <dbReference type="SAM" id="MobiDB-lite"/>
    </source>
</evidence>
<evidence type="ECO:0000256" key="1">
    <source>
        <dbReference type="ARBA" id="ARBA00004651"/>
    </source>
</evidence>
<accession>A0ABV4UPI9</accession>
<evidence type="ECO:0000259" key="8">
    <source>
        <dbReference type="Pfam" id="PF13396"/>
    </source>
</evidence>
<dbReference type="EMBL" id="JBHDLJ010000006">
    <property type="protein sequence ID" value="MFB0834851.1"/>
    <property type="molecule type" value="Genomic_DNA"/>
</dbReference>
<keyword evidence="3 7" id="KW-0812">Transmembrane</keyword>
<dbReference type="Pfam" id="PF13396">
    <property type="entry name" value="PLDc_N"/>
    <property type="match status" value="1"/>
</dbReference>
<feature type="transmembrane region" description="Helical" evidence="7">
    <location>
        <begin position="38"/>
        <end position="57"/>
    </location>
</feature>
<sequence>MVKNFIVAALVALAVTIYALIECIRTPSSDVRSISKPAWILAIVLVPLVGAVLWFWLGRPRSARPAGPARPGSRPSRPSSPDDDADFLRELERQRRKKAREDEERRRERELRALEDQLEGKSTPAEEPEASGEPAGTRDAVDGADDDAQTLKDLEDRLRDDRDEPNDPPAPPETRAPEK</sequence>
<keyword evidence="5 7" id="KW-0472">Membrane</keyword>
<protein>
    <submittedName>
        <fullName evidence="9">PLD nuclease N-terminal domain-containing protein</fullName>
    </submittedName>
</protein>
<feature type="compositionally biased region" description="Basic and acidic residues" evidence="6">
    <location>
        <begin position="149"/>
        <end position="162"/>
    </location>
</feature>
<evidence type="ECO:0000313" key="10">
    <source>
        <dbReference type="Proteomes" id="UP001575652"/>
    </source>
</evidence>
<name>A0ABV4UPI9_9MICC</name>
<evidence type="ECO:0000256" key="5">
    <source>
        <dbReference type="ARBA" id="ARBA00023136"/>
    </source>
</evidence>
<feature type="domain" description="Cardiolipin synthase N-terminal" evidence="8">
    <location>
        <begin position="14"/>
        <end position="59"/>
    </location>
</feature>
<feature type="region of interest" description="Disordered" evidence="6">
    <location>
        <begin position="62"/>
        <end position="179"/>
    </location>
</feature>
<comment type="caution">
    <text evidence="9">The sequence shown here is derived from an EMBL/GenBank/DDBJ whole genome shotgun (WGS) entry which is preliminary data.</text>
</comment>
<keyword evidence="2" id="KW-1003">Cell membrane</keyword>
<reference evidence="9 10" key="1">
    <citation type="submission" date="2024-09" db="EMBL/GenBank/DDBJ databases">
        <authorList>
            <person name="Salinas-Garcia M.A."/>
            <person name="Prieme A."/>
        </authorList>
    </citation>
    <scope>NUCLEOTIDE SEQUENCE [LARGE SCALE GENOMIC DNA]</scope>
    <source>
        <strain evidence="9 10">DSM 21081</strain>
    </source>
</reference>
<evidence type="ECO:0000256" key="2">
    <source>
        <dbReference type="ARBA" id="ARBA00022475"/>
    </source>
</evidence>
<keyword evidence="4 7" id="KW-1133">Transmembrane helix</keyword>
<feature type="compositionally biased region" description="Low complexity" evidence="6">
    <location>
        <begin position="62"/>
        <end position="79"/>
    </location>
</feature>
<feature type="compositionally biased region" description="Pro residues" evidence="6">
    <location>
        <begin position="167"/>
        <end position="179"/>
    </location>
</feature>
<comment type="subcellular location">
    <subcellularLocation>
        <location evidence="1">Cell membrane</location>
        <topology evidence="1">Multi-pass membrane protein</topology>
    </subcellularLocation>
</comment>
<evidence type="ECO:0000256" key="4">
    <source>
        <dbReference type="ARBA" id="ARBA00022989"/>
    </source>
</evidence>
<dbReference type="Proteomes" id="UP001575652">
    <property type="component" value="Unassembled WGS sequence"/>
</dbReference>
<organism evidence="9 10">
    <name type="scientific">Arthrobacter halodurans</name>
    <dbReference type="NCBI Taxonomy" id="516699"/>
    <lineage>
        <taxon>Bacteria</taxon>
        <taxon>Bacillati</taxon>
        <taxon>Actinomycetota</taxon>
        <taxon>Actinomycetes</taxon>
        <taxon>Micrococcales</taxon>
        <taxon>Micrococcaceae</taxon>
        <taxon>Arthrobacter</taxon>
    </lineage>
</organism>
<keyword evidence="10" id="KW-1185">Reference proteome</keyword>
<proteinExistence type="predicted"/>
<evidence type="ECO:0000313" key="9">
    <source>
        <dbReference type="EMBL" id="MFB0834851.1"/>
    </source>
</evidence>
<dbReference type="InterPro" id="IPR027379">
    <property type="entry name" value="CLS_N"/>
</dbReference>
<evidence type="ECO:0000256" key="7">
    <source>
        <dbReference type="SAM" id="Phobius"/>
    </source>
</evidence>
<evidence type="ECO:0000256" key="3">
    <source>
        <dbReference type="ARBA" id="ARBA00022692"/>
    </source>
</evidence>